<evidence type="ECO:0000256" key="3">
    <source>
        <dbReference type="ARBA" id="ARBA00008726"/>
    </source>
</evidence>
<evidence type="ECO:0000256" key="5">
    <source>
        <dbReference type="ARBA" id="ARBA00022664"/>
    </source>
</evidence>
<name>A0ABQ9EWJ0_TEGGR</name>
<proteinExistence type="inferred from homology"/>
<keyword evidence="6" id="KW-0508">mRNA splicing</keyword>
<feature type="compositionally biased region" description="Acidic residues" evidence="9">
    <location>
        <begin position="159"/>
        <end position="173"/>
    </location>
</feature>
<dbReference type="InterPro" id="IPR053822">
    <property type="entry name" value="SDE2-like_dom"/>
</dbReference>
<feature type="compositionally biased region" description="Basic and acidic residues" evidence="9">
    <location>
        <begin position="174"/>
        <end position="195"/>
    </location>
</feature>
<sequence>MNHKGFGSMLRAIGAQIEKTTNHEACRDISGRRMRDVNNEKQLKEWITKKAQKEKEREQQRQERIARRRAMPNHKFDDPNYEKQRALVAENQEDALQKGKYIHGIKNNSLMKAKPSSTVTSETETSSGENRKRPAASSSAGPSSKVKKETEWLGIDIDNLSDLDSEDEQEEDIDSNKEDGVNDIKDSDIPNKSDDSDSVNDAGDSDIPNGNSDNDSKNIIQDDLYEQNKEQESSSNSEDLQQRGDNLAVIGGRSCLSSDGEKTTTQKHGLLTALDEINKKPEKVPDVTEIELGPINLDEINSVSELEILGLDRLKSELMNRGLKCGGSCKERAERLLSVKGLTKEQIDPSLFAKSANGKGVKNKK</sequence>
<evidence type="ECO:0000256" key="9">
    <source>
        <dbReference type="SAM" id="MobiDB-lite"/>
    </source>
</evidence>
<keyword evidence="8" id="KW-0131">Cell cycle</keyword>
<evidence type="ECO:0000259" key="10">
    <source>
        <dbReference type="Pfam" id="PF13297"/>
    </source>
</evidence>
<keyword evidence="13" id="KW-1185">Reference proteome</keyword>
<dbReference type="Pfam" id="PF13297">
    <property type="entry name" value="SDE2_2C"/>
    <property type="match status" value="1"/>
</dbReference>
<evidence type="ECO:0000256" key="6">
    <source>
        <dbReference type="ARBA" id="ARBA00023187"/>
    </source>
</evidence>
<dbReference type="InterPro" id="IPR025086">
    <property type="entry name" value="SDE2/SF3A3_SAP"/>
</dbReference>
<organism evidence="12 13">
    <name type="scientific">Tegillarca granosa</name>
    <name type="common">Malaysian cockle</name>
    <name type="synonym">Anadara granosa</name>
    <dbReference type="NCBI Taxonomy" id="220873"/>
    <lineage>
        <taxon>Eukaryota</taxon>
        <taxon>Metazoa</taxon>
        <taxon>Spiralia</taxon>
        <taxon>Lophotrochozoa</taxon>
        <taxon>Mollusca</taxon>
        <taxon>Bivalvia</taxon>
        <taxon>Autobranchia</taxon>
        <taxon>Pteriomorphia</taxon>
        <taxon>Arcoida</taxon>
        <taxon>Arcoidea</taxon>
        <taxon>Arcidae</taxon>
        <taxon>Tegillarca</taxon>
    </lineage>
</organism>
<feature type="compositionally biased region" description="Low complexity" evidence="9">
    <location>
        <begin position="116"/>
        <end position="127"/>
    </location>
</feature>
<dbReference type="PANTHER" id="PTHR12786">
    <property type="entry name" value="SPLICING FACTOR SF3A-RELATED"/>
    <property type="match status" value="1"/>
</dbReference>
<dbReference type="EMBL" id="JARBDR010000657">
    <property type="protein sequence ID" value="KAJ8308125.1"/>
    <property type="molecule type" value="Genomic_DNA"/>
</dbReference>
<evidence type="ECO:0000256" key="2">
    <source>
        <dbReference type="ARBA" id="ARBA00004496"/>
    </source>
</evidence>
<feature type="domain" description="SDE2/SF3A3 SAP" evidence="10">
    <location>
        <begin position="288"/>
        <end position="354"/>
    </location>
</feature>
<keyword evidence="4" id="KW-0963">Cytoplasm</keyword>
<dbReference type="Proteomes" id="UP001217089">
    <property type="component" value="Unassembled WGS sequence"/>
</dbReference>
<evidence type="ECO:0000256" key="8">
    <source>
        <dbReference type="ARBA" id="ARBA00023306"/>
    </source>
</evidence>
<protein>
    <recommendedName>
        <fullName evidence="14">Replication stress response regulator SDE2</fullName>
    </recommendedName>
</protein>
<feature type="domain" description="SDE2-like" evidence="11">
    <location>
        <begin position="5"/>
        <end position="97"/>
    </location>
</feature>
<dbReference type="Pfam" id="PF22782">
    <property type="entry name" value="SDE2"/>
    <property type="match status" value="1"/>
</dbReference>
<gene>
    <name evidence="12" type="ORF">KUTeg_012999</name>
</gene>
<comment type="similarity">
    <text evidence="3">Belongs to the SDE2 family.</text>
</comment>
<evidence type="ECO:0000256" key="4">
    <source>
        <dbReference type="ARBA" id="ARBA00022490"/>
    </source>
</evidence>
<evidence type="ECO:0000259" key="11">
    <source>
        <dbReference type="Pfam" id="PF22782"/>
    </source>
</evidence>
<evidence type="ECO:0000313" key="12">
    <source>
        <dbReference type="EMBL" id="KAJ8308125.1"/>
    </source>
</evidence>
<feature type="region of interest" description="Disordered" evidence="9">
    <location>
        <begin position="49"/>
        <end position="85"/>
    </location>
</feature>
<evidence type="ECO:0000313" key="13">
    <source>
        <dbReference type="Proteomes" id="UP001217089"/>
    </source>
</evidence>
<evidence type="ECO:0000256" key="1">
    <source>
        <dbReference type="ARBA" id="ARBA00004123"/>
    </source>
</evidence>
<keyword evidence="7" id="KW-0539">Nucleus</keyword>
<evidence type="ECO:0000256" key="7">
    <source>
        <dbReference type="ARBA" id="ARBA00023242"/>
    </source>
</evidence>
<keyword evidence="5" id="KW-0507">mRNA processing</keyword>
<feature type="region of interest" description="Disordered" evidence="9">
    <location>
        <begin position="107"/>
        <end position="246"/>
    </location>
</feature>
<dbReference type="InterPro" id="IPR051421">
    <property type="entry name" value="RNA_Proc_DNA_Dmg_Regulator"/>
</dbReference>
<evidence type="ECO:0008006" key="14">
    <source>
        <dbReference type="Google" id="ProtNLM"/>
    </source>
</evidence>
<comment type="caution">
    <text evidence="12">The sequence shown here is derived from an EMBL/GenBank/DDBJ whole genome shotgun (WGS) entry which is preliminary data.</text>
</comment>
<feature type="compositionally biased region" description="Basic and acidic residues" evidence="9">
    <location>
        <begin position="74"/>
        <end position="85"/>
    </location>
</feature>
<feature type="compositionally biased region" description="Low complexity" evidence="9">
    <location>
        <begin position="135"/>
        <end position="144"/>
    </location>
</feature>
<reference evidence="12 13" key="1">
    <citation type="submission" date="2022-12" db="EMBL/GenBank/DDBJ databases">
        <title>Chromosome-level genome of Tegillarca granosa.</title>
        <authorList>
            <person name="Kim J."/>
        </authorList>
    </citation>
    <scope>NUCLEOTIDE SEQUENCE [LARGE SCALE GENOMIC DNA]</scope>
    <source>
        <strain evidence="12">Teg-2019</strain>
        <tissue evidence="12">Adductor muscle</tissue>
    </source>
</reference>
<feature type="compositionally biased region" description="Basic and acidic residues" evidence="9">
    <location>
        <begin position="49"/>
        <end position="65"/>
    </location>
</feature>
<accession>A0ABQ9EWJ0</accession>
<comment type="subcellular location">
    <subcellularLocation>
        <location evidence="2">Cytoplasm</location>
    </subcellularLocation>
    <subcellularLocation>
        <location evidence="1">Nucleus</location>
    </subcellularLocation>
</comment>
<dbReference type="PANTHER" id="PTHR12786:SF1">
    <property type="entry name" value="SPLICING REGULATOR SDE2"/>
    <property type="match status" value="1"/>
</dbReference>
<feature type="compositionally biased region" description="Polar residues" evidence="9">
    <location>
        <begin position="208"/>
        <end position="219"/>
    </location>
</feature>